<evidence type="ECO:0000259" key="10">
    <source>
        <dbReference type="PROSITE" id="PS51184"/>
    </source>
</evidence>
<dbReference type="GO" id="GO:0040029">
    <property type="term" value="P:epigenetic regulation of gene expression"/>
    <property type="evidence" value="ECO:0007669"/>
    <property type="project" value="UniProtKB-ARBA"/>
</dbReference>
<dbReference type="GO" id="GO:0032259">
    <property type="term" value="P:methylation"/>
    <property type="evidence" value="ECO:0007669"/>
    <property type="project" value="UniProtKB-KW"/>
</dbReference>
<evidence type="ECO:0000259" key="9">
    <source>
        <dbReference type="PROSITE" id="PS51183"/>
    </source>
</evidence>
<dbReference type="Gene3D" id="2.60.120.650">
    <property type="entry name" value="Cupin"/>
    <property type="match status" value="1"/>
</dbReference>
<evidence type="ECO:0000313" key="12">
    <source>
        <dbReference type="Proteomes" id="UP000036987"/>
    </source>
</evidence>
<protein>
    <submittedName>
        <fullName evidence="11">Lysine-specific demethylase 5B</fullName>
    </submittedName>
</protein>
<evidence type="ECO:0000256" key="4">
    <source>
        <dbReference type="ARBA" id="ARBA00023004"/>
    </source>
</evidence>
<dbReference type="FunFam" id="2.60.120.650:FF:000016">
    <property type="entry name" value="Lysine-specific demethylase isoform A"/>
    <property type="match status" value="1"/>
</dbReference>
<evidence type="ECO:0000256" key="2">
    <source>
        <dbReference type="ARBA" id="ARBA00022723"/>
    </source>
</evidence>
<reference evidence="12" key="1">
    <citation type="journal article" date="2016" name="Nature">
        <title>The genome of the seagrass Zostera marina reveals angiosperm adaptation to the sea.</title>
        <authorList>
            <person name="Olsen J.L."/>
            <person name="Rouze P."/>
            <person name="Verhelst B."/>
            <person name="Lin Y.-C."/>
            <person name="Bayer T."/>
            <person name="Collen J."/>
            <person name="Dattolo E."/>
            <person name="De Paoli E."/>
            <person name="Dittami S."/>
            <person name="Maumus F."/>
            <person name="Michel G."/>
            <person name="Kersting A."/>
            <person name="Lauritano C."/>
            <person name="Lohaus R."/>
            <person name="Toepel M."/>
            <person name="Tonon T."/>
            <person name="Vanneste K."/>
            <person name="Amirebrahimi M."/>
            <person name="Brakel J."/>
            <person name="Bostroem C."/>
            <person name="Chovatia M."/>
            <person name="Grimwood J."/>
            <person name="Jenkins J.W."/>
            <person name="Jueterbock A."/>
            <person name="Mraz A."/>
            <person name="Stam W.T."/>
            <person name="Tice H."/>
            <person name="Bornberg-Bauer E."/>
            <person name="Green P.J."/>
            <person name="Pearson G.A."/>
            <person name="Procaccini G."/>
            <person name="Duarte C.M."/>
            <person name="Schmutz J."/>
            <person name="Reusch T.B.H."/>
            <person name="Van de Peer Y."/>
        </authorList>
    </citation>
    <scope>NUCLEOTIDE SEQUENCE [LARGE SCALE GENOMIC DNA]</scope>
    <source>
        <strain evidence="12">cv. Finnish</strain>
    </source>
</reference>
<dbReference type="Proteomes" id="UP000036987">
    <property type="component" value="Unassembled WGS sequence"/>
</dbReference>
<evidence type="ECO:0000313" key="11">
    <source>
        <dbReference type="EMBL" id="KMZ64389.1"/>
    </source>
</evidence>
<dbReference type="EMBL" id="LFYR01001158">
    <property type="protein sequence ID" value="KMZ64389.1"/>
    <property type="molecule type" value="Genomic_DNA"/>
</dbReference>
<comment type="caution">
    <text evidence="11">The sequence shown here is derived from an EMBL/GenBank/DDBJ whole genome shotgun (WGS) entry which is preliminary data.</text>
</comment>
<dbReference type="SMART" id="SM00545">
    <property type="entry name" value="JmjN"/>
    <property type="match status" value="1"/>
</dbReference>
<keyword evidence="7" id="KW-0539">Nucleus</keyword>
<keyword evidence="12" id="KW-1185">Reference proteome</keyword>
<keyword evidence="2" id="KW-0479">Metal-binding</keyword>
<keyword evidence="6" id="KW-0804">Transcription</keyword>
<dbReference type="InterPro" id="IPR003349">
    <property type="entry name" value="JmjN"/>
</dbReference>
<keyword evidence="11" id="KW-0489">Methyltransferase</keyword>
<dbReference type="OrthoDB" id="1678912at2759"/>
<sequence length="709" mass="80735">MLTRSGGGSLKDDSGRSRLHADAVVSGSSNARDAFLKHNVEKFNMSNLEWIHKIPDCPVFAPTKIEFEDPLVYLQRIAPIASKFGICKIISPLNPSVPAGKVLMKEKSGFKFTTKVQPLRLSEWDADDKVTFFMSGRNYTFREFEKMANRVFSQRYSSVGCLSTKYLEEEFWHEIGLGKTESVEYACDIDGSAFSSSPTDLLGMSKWNLKTLSRLSKSVLRLLENSIPGITDPMLYIGMLFSMFAWHVEDHYLYSINYHHCGASKTWYGIPGHAAMDFEKIVRKHVYAHDILLTDGSDAALIVLLGKTTMFPPNIPLKHDIPVYRAVQNPGEFVITFPRAYHSGFSHGFNCGEAVNFAMGDWFPMGAVASHRYAHLNQVPIIPYEKLLCKEAKILFDHLLTDPYLSNGDLHSYYCVKVSFVHLMRFLHRARWSMMKLGARSCYSNFSILILCNICRRDCYVAYLKCKCYDQPICLRHGVEMNCHCGRKRIIVSREDIIDLEAISQKFEQEDGVLKDVKKLGRQIGDYFSRKKILPKSDEKRYTPYCEIKFDMTPSVSDIPNKQCTSSYTGSLLALEKKNVTDRNILSSSSINHDMDNHVIFKNDTFHHKHNIERLSKKSYDGNPTSKEDGSLGPSFIGENEDSVSEVFKVKRTIVVKADKSIALNNASSSFSEHQPLKRLKRFHPEESFSWVSGHDYKHPLRSKEVSKP</sequence>
<proteinExistence type="predicted"/>
<evidence type="ECO:0000256" key="8">
    <source>
        <dbReference type="SAM" id="MobiDB-lite"/>
    </source>
</evidence>
<dbReference type="AlphaFoldDB" id="A0A0K9P5V5"/>
<keyword evidence="3" id="KW-0560">Oxidoreductase</keyword>
<evidence type="ECO:0000256" key="6">
    <source>
        <dbReference type="ARBA" id="ARBA00023163"/>
    </source>
</evidence>
<dbReference type="GO" id="GO:0046872">
    <property type="term" value="F:metal ion binding"/>
    <property type="evidence" value="ECO:0007669"/>
    <property type="project" value="UniProtKB-KW"/>
</dbReference>
<name>A0A0K9P5V5_ZOSMR</name>
<accession>A0A0K9P5V5</accession>
<dbReference type="GO" id="GO:0010468">
    <property type="term" value="P:regulation of gene expression"/>
    <property type="evidence" value="ECO:0000318"/>
    <property type="project" value="GO_Central"/>
</dbReference>
<dbReference type="PROSITE" id="PS51183">
    <property type="entry name" value="JMJN"/>
    <property type="match status" value="1"/>
</dbReference>
<dbReference type="PANTHER" id="PTHR10694:SF33">
    <property type="entry name" value="LYSINE-SPECIFIC DEMETHYLASE 5"/>
    <property type="match status" value="1"/>
</dbReference>
<feature type="domain" description="JmjN" evidence="9">
    <location>
        <begin position="57"/>
        <end position="98"/>
    </location>
</feature>
<keyword evidence="11" id="KW-0808">Transferase</keyword>
<dbReference type="InterPro" id="IPR003347">
    <property type="entry name" value="JmjC_dom"/>
</dbReference>
<feature type="region of interest" description="Disordered" evidence="8">
    <location>
        <begin position="615"/>
        <end position="636"/>
    </location>
</feature>
<comment type="cofactor">
    <cofactor evidence="1">
        <name>Fe(2+)</name>
        <dbReference type="ChEBI" id="CHEBI:29033"/>
    </cofactor>
</comment>
<evidence type="ECO:0000256" key="5">
    <source>
        <dbReference type="ARBA" id="ARBA00023015"/>
    </source>
</evidence>
<gene>
    <name evidence="11" type="ORF">ZOSMA_372G00100</name>
</gene>
<dbReference type="PROSITE" id="PS51184">
    <property type="entry name" value="JMJC"/>
    <property type="match status" value="1"/>
</dbReference>
<dbReference type="GO" id="GO:0006338">
    <property type="term" value="P:chromatin remodeling"/>
    <property type="evidence" value="ECO:0000318"/>
    <property type="project" value="GO_Central"/>
</dbReference>
<dbReference type="GO" id="GO:0005634">
    <property type="term" value="C:nucleus"/>
    <property type="evidence" value="ECO:0000318"/>
    <property type="project" value="GO_Central"/>
</dbReference>
<feature type="compositionally biased region" description="Basic and acidic residues" evidence="8">
    <location>
        <begin position="615"/>
        <end position="630"/>
    </location>
</feature>
<dbReference type="SMART" id="SM00558">
    <property type="entry name" value="JmjC"/>
    <property type="match status" value="1"/>
</dbReference>
<keyword evidence="5" id="KW-0805">Transcription regulation</keyword>
<dbReference type="InterPro" id="IPR004198">
    <property type="entry name" value="Znf_C5HC2"/>
</dbReference>
<dbReference type="PANTHER" id="PTHR10694">
    <property type="entry name" value="LYSINE-SPECIFIC DEMETHYLASE"/>
    <property type="match status" value="1"/>
</dbReference>
<evidence type="ECO:0000256" key="3">
    <source>
        <dbReference type="ARBA" id="ARBA00023002"/>
    </source>
</evidence>
<dbReference type="Pfam" id="PF02373">
    <property type="entry name" value="JmjC"/>
    <property type="match status" value="1"/>
</dbReference>
<evidence type="ECO:0000256" key="7">
    <source>
        <dbReference type="ARBA" id="ARBA00023242"/>
    </source>
</evidence>
<evidence type="ECO:0000256" key="1">
    <source>
        <dbReference type="ARBA" id="ARBA00001954"/>
    </source>
</evidence>
<dbReference type="GO" id="GO:0141052">
    <property type="term" value="F:histone H3 demethylase activity"/>
    <property type="evidence" value="ECO:0007669"/>
    <property type="project" value="UniProtKB-ARBA"/>
</dbReference>
<dbReference type="GO" id="GO:0032452">
    <property type="term" value="F:histone demethylase activity"/>
    <property type="evidence" value="ECO:0000318"/>
    <property type="project" value="GO_Central"/>
</dbReference>
<dbReference type="Pfam" id="PF02928">
    <property type="entry name" value="zf-C5HC2"/>
    <property type="match status" value="1"/>
</dbReference>
<dbReference type="GO" id="GO:0016491">
    <property type="term" value="F:oxidoreductase activity"/>
    <property type="evidence" value="ECO:0007669"/>
    <property type="project" value="UniProtKB-KW"/>
</dbReference>
<organism evidence="11 12">
    <name type="scientific">Zostera marina</name>
    <name type="common">Eelgrass</name>
    <dbReference type="NCBI Taxonomy" id="29655"/>
    <lineage>
        <taxon>Eukaryota</taxon>
        <taxon>Viridiplantae</taxon>
        <taxon>Streptophyta</taxon>
        <taxon>Embryophyta</taxon>
        <taxon>Tracheophyta</taxon>
        <taxon>Spermatophyta</taxon>
        <taxon>Magnoliopsida</taxon>
        <taxon>Liliopsida</taxon>
        <taxon>Zosteraceae</taxon>
        <taxon>Zostera</taxon>
    </lineage>
</organism>
<dbReference type="OMA" id="MEREFWR"/>
<dbReference type="GO" id="GO:0000785">
    <property type="term" value="C:chromatin"/>
    <property type="evidence" value="ECO:0000318"/>
    <property type="project" value="GO_Central"/>
</dbReference>
<dbReference type="SUPFAM" id="SSF51197">
    <property type="entry name" value="Clavaminate synthase-like"/>
    <property type="match status" value="1"/>
</dbReference>
<feature type="domain" description="JmjC" evidence="10">
    <location>
        <begin position="201"/>
        <end position="374"/>
    </location>
</feature>
<dbReference type="Pfam" id="PF02375">
    <property type="entry name" value="JmjN"/>
    <property type="match status" value="1"/>
</dbReference>
<dbReference type="STRING" id="29655.A0A0K9P5V5"/>
<dbReference type="GO" id="GO:0008168">
    <property type="term" value="F:methyltransferase activity"/>
    <property type="evidence" value="ECO:0007669"/>
    <property type="project" value="UniProtKB-KW"/>
</dbReference>
<keyword evidence="4" id="KW-0408">Iron</keyword>